<dbReference type="AlphaFoldDB" id="A0A3Q0JFA2"/>
<protein>
    <submittedName>
        <fullName evidence="2">Uncharacterized protein LOC113470831</fullName>
    </submittedName>
</protein>
<proteinExistence type="predicted"/>
<dbReference type="KEGG" id="dci:113470831"/>
<name>A0A3Q0JFA2_DIACI</name>
<dbReference type="RefSeq" id="XP_026685360.1">
    <property type="nucleotide sequence ID" value="XM_026829559.1"/>
</dbReference>
<organism evidence="1 2">
    <name type="scientific">Diaphorina citri</name>
    <name type="common">Asian citrus psyllid</name>
    <dbReference type="NCBI Taxonomy" id="121845"/>
    <lineage>
        <taxon>Eukaryota</taxon>
        <taxon>Metazoa</taxon>
        <taxon>Ecdysozoa</taxon>
        <taxon>Arthropoda</taxon>
        <taxon>Hexapoda</taxon>
        <taxon>Insecta</taxon>
        <taxon>Pterygota</taxon>
        <taxon>Neoptera</taxon>
        <taxon>Paraneoptera</taxon>
        <taxon>Hemiptera</taxon>
        <taxon>Sternorrhyncha</taxon>
        <taxon>Psylloidea</taxon>
        <taxon>Psyllidae</taxon>
        <taxon>Diaphorininae</taxon>
        <taxon>Diaphorina</taxon>
    </lineage>
</organism>
<dbReference type="Proteomes" id="UP000079169">
    <property type="component" value="Unplaced"/>
</dbReference>
<dbReference type="PaxDb" id="121845-A0A3Q0JFA2"/>
<evidence type="ECO:0000313" key="1">
    <source>
        <dbReference type="Proteomes" id="UP000079169"/>
    </source>
</evidence>
<keyword evidence="1" id="KW-1185">Reference proteome</keyword>
<sequence>MTQQIKETDRSNSGVWRYLISFKNLLRSIENFGISVVHGINYFASGSLPKDKHIYYVQHDTICNDLLYSILHYIPTLRSFYDNIINNMTNYPLVKKWYVTKATILGKVVDQIQLERSEVAFRLFTDGNHTLR</sequence>
<dbReference type="GeneID" id="113470831"/>
<evidence type="ECO:0000313" key="2">
    <source>
        <dbReference type="RefSeq" id="XP_026685360.1"/>
    </source>
</evidence>
<reference evidence="2" key="1">
    <citation type="submission" date="2025-08" db="UniProtKB">
        <authorList>
            <consortium name="RefSeq"/>
        </authorList>
    </citation>
    <scope>IDENTIFICATION</scope>
</reference>
<accession>A0A3Q0JFA2</accession>
<gene>
    <name evidence="2" type="primary">LOC113470831</name>
</gene>
<dbReference type="STRING" id="121845.A0A3Q0JFA2"/>